<dbReference type="Proteomes" id="UP000307706">
    <property type="component" value="Unassembled WGS sequence"/>
</dbReference>
<keyword evidence="1" id="KW-0472">Membrane</keyword>
<proteinExistence type="predicted"/>
<name>A0A5S3XQR6_9GAMM</name>
<dbReference type="EMBL" id="PNCK01000018">
    <property type="protein sequence ID" value="TMP45032.1"/>
    <property type="molecule type" value="Genomic_DNA"/>
</dbReference>
<evidence type="ECO:0000313" key="2">
    <source>
        <dbReference type="EMBL" id="TMP45032.1"/>
    </source>
</evidence>
<evidence type="ECO:0000313" key="5">
    <source>
        <dbReference type="Proteomes" id="UP000307706"/>
    </source>
</evidence>
<dbReference type="RefSeq" id="WP_138595280.1">
    <property type="nucleotide sequence ID" value="NZ_PNCK01000018.1"/>
</dbReference>
<dbReference type="AlphaFoldDB" id="A0A5S3XQR6"/>
<keyword evidence="1" id="KW-1133">Transmembrane helix</keyword>
<protein>
    <submittedName>
        <fullName evidence="3">Uncharacterized protein</fullName>
    </submittedName>
</protein>
<keyword evidence="4" id="KW-1185">Reference proteome</keyword>
<reference evidence="3 5" key="1">
    <citation type="submission" date="2017-12" db="EMBL/GenBank/DDBJ databases">
        <authorList>
            <person name="Paulsen S."/>
            <person name="Gram L.K."/>
        </authorList>
    </citation>
    <scope>NUCLEOTIDE SEQUENCE [LARGE SCALE GENOMIC DNA]</scope>
    <source>
        <strain evidence="3 5">S2231</strain>
        <strain evidence="2">S2233</strain>
    </source>
</reference>
<evidence type="ECO:0000313" key="4">
    <source>
        <dbReference type="Proteomes" id="UP000305730"/>
    </source>
</evidence>
<organism evidence="3 5">
    <name type="scientific">Pseudoalteromonas citrea</name>
    <dbReference type="NCBI Taxonomy" id="43655"/>
    <lineage>
        <taxon>Bacteria</taxon>
        <taxon>Pseudomonadati</taxon>
        <taxon>Pseudomonadota</taxon>
        <taxon>Gammaproteobacteria</taxon>
        <taxon>Alteromonadales</taxon>
        <taxon>Pseudoalteromonadaceae</taxon>
        <taxon>Pseudoalteromonas</taxon>
    </lineage>
</organism>
<evidence type="ECO:0000256" key="1">
    <source>
        <dbReference type="SAM" id="Phobius"/>
    </source>
</evidence>
<dbReference type="EMBL" id="PNCL01000038">
    <property type="protein sequence ID" value="TMP59846.1"/>
    <property type="molecule type" value="Genomic_DNA"/>
</dbReference>
<reference evidence="4 5" key="2">
    <citation type="submission" date="2019-06" db="EMBL/GenBank/DDBJ databases">
        <title>Co-occurence of chitin degradation, pigmentation and bioactivity in marine Pseudoalteromonas.</title>
        <authorList>
            <person name="Sonnenschein E.C."/>
            <person name="Bech P.K."/>
        </authorList>
    </citation>
    <scope>NUCLEOTIDE SEQUENCE [LARGE SCALE GENOMIC DNA]</scope>
    <source>
        <strain evidence="5">S2231</strain>
        <strain evidence="2 4">S2233</strain>
    </source>
</reference>
<dbReference type="Proteomes" id="UP000305730">
    <property type="component" value="Unassembled WGS sequence"/>
</dbReference>
<comment type="caution">
    <text evidence="3">The sequence shown here is derived from an EMBL/GenBank/DDBJ whole genome shotgun (WGS) entry which is preliminary data.</text>
</comment>
<feature type="transmembrane region" description="Helical" evidence="1">
    <location>
        <begin position="46"/>
        <end position="64"/>
    </location>
</feature>
<evidence type="ECO:0000313" key="3">
    <source>
        <dbReference type="EMBL" id="TMP59846.1"/>
    </source>
</evidence>
<reference evidence="3" key="3">
    <citation type="submission" date="2019-09" db="EMBL/GenBank/DDBJ databases">
        <title>Co-occurence of chitin degradation, pigmentation and bioactivity in marine Pseudoalteromonas.</title>
        <authorList>
            <person name="Sonnenschein E.C."/>
            <person name="Bech P.K."/>
        </authorList>
    </citation>
    <scope>NUCLEOTIDE SEQUENCE</scope>
    <source>
        <strain evidence="3">S2231</strain>
    </source>
</reference>
<keyword evidence="1" id="KW-0812">Transmembrane</keyword>
<sequence>MDKEKQFEQALKQAYKKNKTPLSAHQLHAYKHACAKSKKYFSWQTVQWLLACTGLVFLGVQLFITTPVHQQQALDTQAAIRYQNVEIHRVTHGQYQREMVALKQNLDAQLAKSQAIRKAAIYHGEVIEQNMSGWLIADCQRHTLISLEQSLLAQLVPDWKSQPSYIGRYLALNHNNVGQITGLQIAGPSDVKNGQQIYSCP</sequence>
<dbReference type="OrthoDB" id="6307145at2"/>
<accession>A0A5S3XQR6</accession>
<gene>
    <name evidence="3" type="ORF">CWB96_08195</name>
    <name evidence="2" type="ORF">CWB97_04275</name>
</gene>